<feature type="transmembrane region" description="Helical" evidence="5">
    <location>
        <begin position="294"/>
        <end position="313"/>
    </location>
</feature>
<dbReference type="AlphaFoldDB" id="A0A7C4L148"/>
<dbReference type="SUPFAM" id="SSF141322">
    <property type="entry name" value="NfeD domain-like"/>
    <property type="match status" value="1"/>
</dbReference>
<feature type="transmembrane region" description="Helical" evidence="5">
    <location>
        <begin position="267"/>
        <end position="287"/>
    </location>
</feature>
<dbReference type="Gene3D" id="3.90.226.10">
    <property type="entry name" value="2-enoyl-CoA Hydratase, Chain A, domain 1"/>
    <property type="match status" value="1"/>
</dbReference>
<evidence type="ECO:0000256" key="4">
    <source>
        <dbReference type="ARBA" id="ARBA00023136"/>
    </source>
</evidence>
<dbReference type="PANTHER" id="PTHR33507">
    <property type="entry name" value="INNER MEMBRANE PROTEIN YBBJ"/>
    <property type="match status" value="1"/>
</dbReference>
<comment type="subcellular location">
    <subcellularLocation>
        <location evidence="1">Membrane</location>
        <topology evidence="1">Multi-pass membrane protein</topology>
    </subcellularLocation>
</comment>
<dbReference type="InterPro" id="IPR052165">
    <property type="entry name" value="Membrane_assoc_protease"/>
</dbReference>
<evidence type="ECO:0000256" key="2">
    <source>
        <dbReference type="ARBA" id="ARBA00022692"/>
    </source>
</evidence>
<dbReference type="Pfam" id="PF24961">
    <property type="entry name" value="NfeD_membrane"/>
    <property type="match status" value="1"/>
</dbReference>
<evidence type="ECO:0000259" key="7">
    <source>
        <dbReference type="Pfam" id="PF24961"/>
    </source>
</evidence>
<dbReference type="Pfam" id="PF01957">
    <property type="entry name" value="NfeD"/>
    <property type="match status" value="1"/>
</dbReference>
<feature type="domain" description="NfeD1b N-terminal" evidence="8">
    <location>
        <begin position="62"/>
        <end position="233"/>
    </location>
</feature>
<sequence>MIYPELMLIHLLSGRCGLPVRRFCMLRILRLILLVSGLTLFLFGTIYPSAAQGNGSSPLVVVLKAEGPVTSVMQGYIQRGLQVAASEGAQMVIIELNTPGGAISVMNEIIQDIRASQIPVVVYVSPRGAMAGSAGTLITLAGHASAMAPETAIGAASPVGMQGEDIGETIAAKEKEILRATVRSLAARRPPEAIALAEDTIETAKAASAQEALQVGLVDFIATDLNDLLRQLDGFEVMVLDESVTLSTRFARVQEVPPTFVEQALRLLTDPNIVFLLLTIGVQAILIELSNPGGWVAGFIGVVCLALVFYSFGIIPVNLFGLIFIVLAFVLFILELNTPTNGALTVAAVISFITGALVLFNSVRLPGFPTVSVPLVIGASAVLAVTFLAFMGFALRALKTPVAMGKPALIGQVGVVTKAIDPHGMVQVAGELWSAEPLDPRESFPEGVRVEVVDVEGLRVKVRRVR</sequence>
<proteinExistence type="predicted"/>
<dbReference type="InterPro" id="IPR012340">
    <property type="entry name" value="NA-bd_OB-fold"/>
</dbReference>
<dbReference type="Pfam" id="PF25145">
    <property type="entry name" value="NfeD1b_N"/>
    <property type="match status" value="1"/>
</dbReference>
<evidence type="ECO:0000256" key="3">
    <source>
        <dbReference type="ARBA" id="ARBA00022989"/>
    </source>
</evidence>
<evidence type="ECO:0000256" key="1">
    <source>
        <dbReference type="ARBA" id="ARBA00004141"/>
    </source>
</evidence>
<organism evidence="9">
    <name type="scientific">Bellilinea caldifistulae</name>
    <dbReference type="NCBI Taxonomy" id="360411"/>
    <lineage>
        <taxon>Bacteria</taxon>
        <taxon>Bacillati</taxon>
        <taxon>Chloroflexota</taxon>
        <taxon>Anaerolineae</taxon>
        <taxon>Anaerolineales</taxon>
        <taxon>Anaerolineaceae</taxon>
        <taxon>Bellilinea</taxon>
    </lineage>
</organism>
<feature type="domain" description="NfeD integral membrane" evidence="7">
    <location>
        <begin position="272"/>
        <end position="390"/>
    </location>
</feature>
<evidence type="ECO:0000313" key="9">
    <source>
        <dbReference type="EMBL" id="HGS88337.1"/>
    </source>
</evidence>
<keyword evidence="2 5" id="KW-0812">Transmembrane</keyword>
<dbReference type="EMBL" id="DSXR01000123">
    <property type="protein sequence ID" value="HGS88337.1"/>
    <property type="molecule type" value="Genomic_DNA"/>
</dbReference>
<evidence type="ECO:0000259" key="8">
    <source>
        <dbReference type="Pfam" id="PF25145"/>
    </source>
</evidence>
<dbReference type="PANTHER" id="PTHR33507:SF4">
    <property type="entry name" value="NODULATION COMPETITIVENESS PROTEIN NFED"/>
    <property type="match status" value="1"/>
</dbReference>
<dbReference type="GO" id="GO:0016020">
    <property type="term" value="C:membrane"/>
    <property type="evidence" value="ECO:0007669"/>
    <property type="project" value="UniProtKB-SubCell"/>
</dbReference>
<keyword evidence="3 5" id="KW-1133">Transmembrane helix</keyword>
<reference evidence="9" key="1">
    <citation type="journal article" date="2020" name="mSystems">
        <title>Genome- and Community-Level Interaction Insights into Carbon Utilization and Element Cycling Functions of Hydrothermarchaeota in Hydrothermal Sediment.</title>
        <authorList>
            <person name="Zhou Z."/>
            <person name="Liu Y."/>
            <person name="Xu W."/>
            <person name="Pan J."/>
            <person name="Luo Z.H."/>
            <person name="Li M."/>
        </authorList>
    </citation>
    <scope>NUCLEOTIDE SEQUENCE [LARGE SCALE GENOMIC DNA]</scope>
    <source>
        <strain evidence="9">SpSt-556</strain>
    </source>
</reference>
<dbReference type="InterPro" id="IPR029045">
    <property type="entry name" value="ClpP/crotonase-like_dom_sf"/>
</dbReference>
<protein>
    <submittedName>
        <fullName evidence="9">Nodulation protein NfeD</fullName>
    </submittedName>
</protein>
<dbReference type="InterPro" id="IPR056738">
    <property type="entry name" value="NfeD1b_N"/>
</dbReference>
<feature type="transmembrane region" description="Helical" evidence="5">
    <location>
        <begin position="375"/>
        <end position="398"/>
    </location>
</feature>
<feature type="transmembrane region" description="Helical" evidence="5">
    <location>
        <begin position="28"/>
        <end position="47"/>
    </location>
</feature>
<feature type="transmembrane region" description="Helical" evidence="5">
    <location>
        <begin position="343"/>
        <end position="363"/>
    </location>
</feature>
<accession>A0A7C4L148</accession>
<evidence type="ECO:0000256" key="5">
    <source>
        <dbReference type="SAM" id="Phobius"/>
    </source>
</evidence>
<keyword evidence="4 5" id="KW-0472">Membrane</keyword>
<gene>
    <name evidence="9" type="ORF">ENT17_12090</name>
</gene>
<dbReference type="InterPro" id="IPR002810">
    <property type="entry name" value="NfeD-like_C"/>
</dbReference>
<dbReference type="CDD" id="cd07020">
    <property type="entry name" value="Clp_protease_NfeD_1"/>
    <property type="match status" value="1"/>
</dbReference>
<feature type="domain" description="NfeD-like C-terminal" evidence="6">
    <location>
        <begin position="408"/>
        <end position="464"/>
    </location>
</feature>
<name>A0A7C4L148_9CHLR</name>
<dbReference type="Gene3D" id="2.40.50.140">
    <property type="entry name" value="Nucleic acid-binding proteins"/>
    <property type="match status" value="1"/>
</dbReference>
<feature type="transmembrane region" description="Helical" evidence="5">
    <location>
        <begin position="319"/>
        <end position="336"/>
    </location>
</feature>
<comment type="caution">
    <text evidence="9">The sequence shown here is derived from an EMBL/GenBank/DDBJ whole genome shotgun (WGS) entry which is preliminary data.</text>
</comment>
<dbReference type="SUPFAM" id="SSF52096">
    <property type="entry name" value="ClpP/crotonase"/>
    <property type="match status" value="1"/>
</dbReference>
<dbReference type="InterPro" id="IPR056739">
    <property type="entry name" value="NfeD_membrane"/>
</dbReference>
<evidence type="ECO:0000259" key="6">
    <source>
        <dbReference type="Pfam" id="PF01957"/>
    </source>
</evidence>